<dbReference type="EMBL" id="VSRR010079529">
    <property type="protein sequence ID" value="MPC88974.1"/>
    <property type="molecule type" value="Genomic_DNA"/>
</dbReference>
<feature type="region of interest" description="Disordered" evidence="1">
    <location>
        <begin position="1"/>
        <end position="24"/>
    </location>
</feature>
<dbReference type="AlphaFoldDB" id="A0A5B7J994"/>
<feature type="region of interest" description="Disordered" evidence="1">
    <location>
        <begin position="78"/>
        <end position="107"/>
    </location>
</feature>
<evidence type="ECO:0000256" key="1">
    <source>
        <dbReference type="SAM" id="MobiDB-lite"/>
    </source>
</evidence>
<organism evidence="2 3">
    <name type="scientific">Portunus trituberculatus</name>
    <name type="common">Swimming crab</name>
    <name type="synonym">Neptunus trituberculatus</name>
    <dbReference type="NCBI Taxonomy" id="210409"/>
    <lineage>
        <taxon>Eukaryota</taxon>
        <taxon>Metazoa</taxon>
        <taxon>Ecdysozoa</taxon>
        <taxon>Arthropoda</taxon>
        <taxon>Crustacea</taxon>
        <taxon>Multicrustacea</taxon>
        <taxon>Malacostraca</taxon>
        <taxon>Eumalacostraca</taxon>
        <taxon>Eucarida</taxon>
        <taxon>Decapoda</taxon>
        <taxon>Pleocyemata</taxon>
        <taxon>Brachyura</taxon>
        <taxon>Eubrachyura</taxon>
        <taxon>Portunoidea</taxon>
        <taxon>Portunidae</taxon>
        <taxon>Portuninae</taxon>
        <taxon>Portunus</taxon>
    </lineage>
</organism>
<gene>
    <name evidence="2" type="ORF">E2C01_083901</name>
</gene>
<proteinExistence type="predicted"/>
<sequence length="132" mass="14164">MKSSRRLVGTSAPTARRQRRRKPHRCRNHRLHLSTYLGLFSAAGSDGYWSQVPAAAAVSDALQRLVSGRPSEALTQPLLPLTYCGPGSAKPSARAKRRPHSNKACNEDCNNTAAGHGVSAPPASQHHAALNH</sequence>
<reference evidence="2 3" key="1">
    <citation type="submission" date="2019-05" db="EMBL/GenBank/DDBJ databases">
        <title>Another draft genome of Portunus trituberculatus and its Hox gene families provides insights of decapod evolution.</title>
        <authorList>
            <person name="Jeong J.-H."/>
            <person name="Song I."/>
            <person name="Kim S."/>
            <person name="Choi T."/>
            <person name="Kim D."/>
            <person name="Ryu S."/>
            <person name="Kim W."/>
        </authorList>
    </citation>
    <scope>NUCLEOTIDE SEQUENCE [LARGE SCALE GENOMIC DNA]</scope>
    <source>
        <tissue evidence="2">Muscle</tissue>
    </source>
</reference>
<name>A0A5B7J994_PORTR</name>
<keyword evidence="3" id="KW-1185">Reference proteome</keyword>
<comment type="caution">
    <text evidence="2">The sequence shown here is derived from an EMBL/GenBank/DDBJ whole genome shotgun (WGS) entry which is preliminary data.</text>
</comment>
<accession>A0A5B7J994</accession>
<dbReference type="Proteomes" id="UP000324222">
    <property type="component" value="Unassembled WGS sequence"/>
</dbReference>
<protein>
    <submittedName>
        <fullName evidence="2">Uncharacterized protein</fullName>
    </submittedName>
</protein>
<evidence type="ECO:0000313" key="3">
    <source>
        <dbReference type="Proteomes" id="UP000324222"/>
    </source>
</evidence>
<evidence type="ECO:0000313" key="2">
    <source>
        <dbReference type="EMBL" id="MPC88974.1"/>
    </source>
</evidence>